<dbReference type="PANTHER" id="PTHR30290">
    <property type="entry name" value="PERIPLASMIC BINDING COMPONENT OF ABC TRANSPORTER"/>
    <property type="match status" value="1"/>
</dbReference>
<dbReference type="Gene3D" id="3.40.190.10">
    <property type="entry name" value="Periplasmic binding protein-like II"/>
    <property type="match status" value="1"/>
</dbReference>
<dbReference type="Gene3D" id="3.10.105.10">
    <property type="entry name" value="Dipeptide-binding Protein, Domain 3"/>
    <property type="match status" value="1"/>
</dbReference>
<proteinExistence type="inferred from homology"/>
<dbReference type="EMBL" id="NEVL01000001">
    <property type="protein sequence ID" value="OZI40196.1"/>
    <property type="molecule type" value="Genomic_DNA"/>
</dbReference>
<evidence type="ECO:0000259" key="5">
    <source>
        <dbReference type="Pfam" id="PF00496"/>
    </source>
</evidence>
<reference evidence="6 7" key="1">
    <citation type="submission" date="2017-05" db="EMBL/GenBank/DDBJ databases">
        <title>Complete and WGS of Bordetella genogroups.</title>
        <authorList>
            <person name="Spilker T."/>
            <person name="LiPuma J."/>
        </authorList>
    </citation>
    <scope>NUCLEOTIDE SEQUENCE [LARGE SCALE GENOMIC DNA]</scope>
    <source>
        <strain evidence="6 7">AU17610</strain>
    </source>
</reference>
<name>A0A261SS37_9BORD</name>
<dbReference type="InterPro" id="IPR039424">
    <property type="entry name" value="SBP_5"/>
</dbReference>
<feature type="domain" description="Solute-binding protein family 5" evidence="5">
    <location>
        <begin position="71"/>
        <end position="438"/>
    </location>
</feature>
<protein>
    <submittedName>
        <fullName evidence="6">Peptide ABC transporter substrate-binding protein</fullName>
    </submittedName>
</protein>
<feature type="signal peptide" evidence="4">
    <location>
        <begin position="1"/>
        <end position="28"/>
    </location>
</feature>
<dbReference type="SUPFAM" id="SSF53850">
    <property type="entry name" value="Periplasmic binding protein-like II"/>
    <property type="match status" value="1"/>
</dbReference>
<gene>
    <name evidence="6" type="ORF">CEG14_00035</name>
</gene>
<dbReference type="AlphaFoldDB" id="A0A261SS37"/>
<dbReference type="PIRSF" id="PIRSF002741">
    <property type="entry name" value="MppA"/>
    <property type="match status" value="1"/>
</dbReference>
<keyword evidence="3 4" id="KW-0732">Signal</keyword>
<dbReference type="GO" id="GO:0030288">
    <property type="term" value="C:outer membrane-bounded periplasmic space"/>
    <property type="evidence" value="ECO:0007669"/>
    <property type="project" value="UniProtKB-ARBA"/>
</dbReference>
<comment type="similarity">
    <text evidence="1">Belongs to the bacterial solute-binding protein 5 family.</text>
</comment>
<dbReference type="CDD" id="cd08498">
    <property type="entry name" value="PBP2_NikA_DppA_OppA_like_2"/>
    <property type="match status" value="1"/>
</dbReference>
<dbReference type="RefSeq" id="WP_094824315.1">
    <property type="nucleotide sequence ID" value="NZ_NEVL01000001.1"/>
</dbReference>
<dbReference type="InterPro" id="IPR030678">
    <property type="entry name" value="Peptide/Ni-bd"/>
</dbReference>
<dbReference type="GO" id="GO:0043190">
    <property type="term" value="C:ATP-binding cassette (ABC) transporter complex"/>
    <property type="evidence" value="ECO:0007669"/>
    <property type="project" value="InterPro"/>
</dbReference>
<evidence type="ECO:0000256" key="3">
    <source>
        <dbReference type="ARBA" id="ARBA00022729"/>
    </source>
</evidence>
<dbReference type="GO" id="GO:0015833">
    <property type="term" value="P:peptide transport"/>
    <property type="evidence" value="ECO:0007669"/>
    <property type="project" value="TreeGrafter"/>
</dbReference>
<evidence type="ECO:0000313" key="7">
    <source>
        <dbReference type="Proteomes" id="UP000217005"/>
    </source>
</evidence>
<dbReference type="Proteomes" id="UP000217005">
    <property type="component" value="Unassembled WGS sequence"/>
</dbReference>
<dbReference type="PANTHER" id="PTHR30290:SF9">
    <property type="entry name" value="OLIGOPEPTIDE-BINDING PROTEIN APPA"/>
    <property type="match status" value="1"/>
</dbReference>
<accession>A0A261SS37</accession>
<evidence type="ECO:0000256" key="4">
    <source>
        <dbReference type="SAM" id="SignalP"/>
    </source>
</evidence>
<dbReference type="GO" id="GO:1904680">
    <property type="term" value="F:peptide transmembrane transporter activity"/>
    <property type="evidence" value="ECO:0007669"/>
    <property type="project" value="TreeGrafter"/>
</dbReference>
<comment type="caution">
    <text evidence="6">The sequence shown here is derived from an EMBL/GenBank/DDBJ whole genome shotgun (WGS) entry which is preliminary data.</text>
</comment>
<feature type="chain" id="PRO_5012040130" evidence="4">
    <location>
        <begin position="29"/>
        <end position="528"/>
    </location>
</feature>
<dbReference type="Gene3D" id="3.90.76.10">
    <property type="entry name" value="Dipeptide-binding Protein, Domain 1"/>
    <property type="match status" value="1"/>
</dbReference>
<sequence length="528" mass="57310">MAFRFARGLTCASAAVLMAFGALSQASARDLVVALKTEPSSMDPQYHALTPNTQISQTLFESLVGVDAKLQPVPGLAESWTVDGKVWTFKLRPNVKFSDGSPFSAEDVVFTYDRVPKVPNSPSPFTLYLGSVAKTEAVDAHTLRITTKEVAPNLLINLAQLPILSKKAASGPAAEGKTTTELNSGDGLVGTGPYKFVSWKRGAELVFARNEHYWGKQPAWEKVTYRPMTNAAARVAALLAGDVDMIEDPPTDDLPKLKENKKLHVEETPSVRVVYVALDQHAEPSPGVQGTDKNPMKDKRVREALSLAINRDAIVERVMGGVAKPAGNLLPYPMFGASKEHSQAPKPDVEKAKSLLKDAGYPDGFSITLGSPSGRYVNDAKVAQAIAAMWTRIGVKTSVDAMAPPVFFKNRDSYQFSAYLAGWSVTSGEMANALTSLLMTRNPDAGQGTTNRSRYSNPKMDELVKEASATMDDTKRAALLQQASNIAMDDYAMLPVHFELSVWAMKNDIRYQGRPDQTTLVQNATLAK</sequence>
<evidence type="ECO:0000256" key="1">
    <source>
        <dbReference type="ARBA" id="ARBA00005695"/>
    </source>
</evidence>
<dbReference type="InterPro" id="IPR000914">
    <property type="entry name" value="SBP_5_dom"/>
</dbReference>
<dbReference type="OrthoDB" id="9801799at2"/>
<evidence type="ECO:0000256" key="2">
    <source>
        <dbReference type="ARBA" id="ARBA00022448"/>
    </source>
</evidence>
<organism evidence="6 7">
    <name type="scientific">Bordetella genomosp. 1</name>
    <dbReference type="NCBI Taxonomy" id="1395607"/>
    <lineage>
        <taxon>Bacteria</taxon>
        <taxon>Pseudomonadati</taxon>
        <taxon>Pseudomonadota</taxon>
        <taxon>Betaproteobacteria</taxon>
        <taxon>Burkholderiales</taxon>
        <taxon>Alcaligenaceae</taxon>
        <taxon>Bordetella</taxon>
    </lineage>
</organism>
<keyword evidence="2" id="KW-0813">Transport</keyword>
<dbReference type="Pfam" id="PF00496">
    <property type="entry name" value="SBP_bac_5"/>
    <property type="match status" value="1"/>
</dbReference>
<evidence type="ECO:0000313" key="6">
    <source>
        <dbReference type="EMBL" id="OZI40196.1"/>
    </source>
</evidence>